<comment type="caution">
    <text evidence="1">The sequence shown here is derived from an EMBL/GenBank/DDBJ whole genome shotgun (WGS) entry which is preliminary data.</text>
</comment>
<keyword evidence="2" id="KW-1185">Reference proteome</keyword>
<dbReference type="AlphaFoldDB" id="A0A3D8IEF2"/>
<name>A0A3D8IEF2_9HELI</name>
<protein>
    <submittedName>
        <fullName evidence="1">Uncharacterized protein</fullName>
    </submittedName>
</protein>
<dbReference type="EMBL" id="NXLQ01000027">
    <property type="protein sequence ID" value="RDU62921.1"/>
    <property type="molecule type" value="Genomic_DNA"/>
</dbReference>
<accession>A0A3D8IEF2</accession>
<gene>
    <name evidence="1" type="ORF">CQA53_08865</name>
</gene>
<evidence type="ECO:0000313" key="1">
    <source>
        <dbReference type="EMBL" id="RDU62921.1"/>
    </source>
</evidence>
<reference evidence="1 2" key="1">
    <citation type="submission" date="2018-04" db="EMBL/GenBank/DDBJ databases">
        <title>Novel Campyloabacter and Helicobacter Species and Strains.</title>
        <authorList>
            <person name="Mannion A.J."/>
            <person name="Shen Z."/>
            <person name="Fox J.G."/>
        </authorList>
    </citation>
    <scope>NUCLEOTIDE SEQUENCE [LARGE SCALE GENOMIC DNA]</scope>
    <source>
        <strain evidence="1 2">MIT 17-337</strain>
    </source>
</reference>
<dbReference type="Proteomes" id="UP000256379">
    <property type="component" value="Unassembled WGS sequence"/>
</dbReference>
<evidence type="ECO:0000313" key="2">
    <source>
        <dbReference type="Proteomes" id="UP000256379"/>
    </source>
</evidence>
<sequence>MSNIVFNNDKETIIKRLNFYPFWIMDFRNKIIDNQLSYSLEECELMEILIKLFELYPDINSIKREHIETLVKNMNKVNTYCSFIDNFVCLCREYGISKIILD</sequence>
<organism evidence="1 2">
    <name type="scientific">Helicobacter didelphidarum</name>
    <dbReference type="NCBI Taxonomy" id="2040648"/>
    <lineage>
        <taxon>Bacteria</taxon>
        <taxon>Pseudomonadati</taxon>
        <taxon>Campylobacterota</taxon>
        <taxon>Epsilonproteobacteria</taxon>
        <taxon>Campylobacterales</taxon>
        <taxon>Helicobacteraceae</taxon>
        <taxon>Helicobacter</taxon>
    </lineage>
</organism>
<proteinExistence type="predicted"/>